<dbReference type="SUPFAM" id="SSF55874">
    <property type="entry name" value="ATPase domain of HSP90 chaperone/DNA topoisomerase II/histidine kinase"/>
    <property type="match status" value="1"/>
</dbReference>
<dbReference type="CDD" id="cd00088">
    <property type="entry name" value="HPT"/>
    <property type="match status" value="1"/>
</dbReference>
<dbReference type="PROSITE" id="PS50109">
    <property type="entry name" value="HIS_KIN"/>
    <property type="match status" value="1"/>
</dbReference>
<dbReference type="Pfam" id="PF01584">
    <property type="entry name" value="CheW"/>
    <property type="match status" value="1"/>
</dbReference>
<keyword evidence="7" id="KW-0547">Nucleotide-binding</keyword>
<dbReference type="InterPro" id="IPR005467">
    <property type="entry name" value="His_kinase_dom"/>
</dbReference>
<dbReference type="InterPro" id="IPR036097">
    <property type="entry name" value="HisK_dim/P_sf"/>
</dbReference>
<dbReference type="Gene3D" id="1.20.120.160">
    <property type="entry name" value="HPT domain"/>
    <property type="match status" value="1"/>
</dbReference>
<dbReference type="Proteomes" id="UP000185766">
    <property type="component" value="Unassembled WGS sequence"/>
</dbReference>
<dbReference type="InterPro" id="IPR008207">
    <property type="entry name" value="Sig_transdc_His_kin_Hpt_dom"/>
</dbReference>
<keyword evidence="6" id="KW-0808">Transferase</keyword>
<evidence type="ECO:0000256" key="1">
    <source>
        <dbReference type="ARBA" id="ARBA00000085"/>
    </source>
</evidence>
<dbReference type="Pfam" id="PF02518">
    <property type="entry name" value="HATPase_c"/>
    <property type="match status" value="1"/>
</dbReference>
<evidence type="ECO:0000256" key="8">
    <source>
        <dbReference type="ARBA" id="ARBA00022777"/>
    </source>
</evidence>
<dbReference type="SMART" id="SM01231">
    <property type="entry name" value="H-kinase_dim"/>
    <property type="match status" value="1"/>
</dbReference>
<organism evidence="17 18">
    <name type="scientific">Atopomonas hussainii</name>
    <dbReference type="NCBI Taxonomy" id="1429083"/>
    <lineage>
        <taxon>Bacteria</taxon>
        <taxon>Pseudomonadati</taxon>
        <taxon>Pseudomonadota</taxon>
        <taxon>Gammaproteobacteria</taxon>
        <taxon>Pseudomonadales</taxon>
        <taxon>Pseudomonadaceae</taxon>
        <taxon>Atopomonas</taxon>
    </lineage>
</organism>
<dbReference type="GO" id="GO:0006935">
    <property type="term" value="P:chemotaxis"/>
    <property type="evidence" value="ECO:0007669"/>
    <property type="project" value="UniProtKB-KW"/>
</dbReference>
<evidence type="ECO:0000259" key="15">
    <source>
        <dbReference type="PROSITE" id="PS50851"/>
    </source>
</evidence>
<sequence>MSLDMSQFLQVFFEETEEHLAALEQQLLTIDVDNPDPEALNAIFRAAHSIKGSSGMFGFDDLTSVTHILETLLDKLRSQEVSLEAEMIDVFLQARDVLWQLMDGHRSGEPAAPKLGAEMSQRLQALTDKALGLQADTDDDDEQGFGFFVDAPGVPDIDAPMVLPDMPEEAEDQAKGEVYGFFADAPGTPETADTATASSEEDQGYGFFVDLPDPKQEKKADDEAFGFFDDAPGAPSAEVPAAPEAAAEPLAAPAEAAPVLAPVPAPTAAPQAAAAEKAPEKPAPAAEPAAKAAPKAAAPRADSESSSIRVSVEKIDTLVNLVGELVITQSMLNQLTQVLDPSQFERIFHALGQLEHNTRDLQEQVMSIRMLPISFVFSRFPRLVRDTSSKLNKKVELILQGEHTELDKGVIEKLADPLTHIVRNSVDHGIEKPEDRLAAGKPEQGTIRLSAFHQGGSIVVTIADDGKGLSREKLLAKAKEKGLPAHEGMSDNEVWQLIFMPGFSTAEQVTDLSGRGVGMDVVKRNIQSIGGKVEIDSALGVGTRITIRLPLTLAILDGMILSAAGTNYVVPLTYIVESLQPVVDDIRSVNNEGQVIRVRGEYMPLFSLHQLLGMGVEPPKPETAIVVILEAEGRKFALLVDYLVGQQQVVIKSLEQNFHRIDGVAGATIMGDGSVALILDVDALPQLAGQHEFAYEP</sequence>
<dbReference type="InterPro" id="IPR004358">
    <property type="entry name" value="Sig_transdc_His_kin-like_C"/>
</dbReference>
<dbReference type="PRINTS" id="PR00344">
    <property type="entry name" value="BCTRLSENSOR"/>
</dbReference>
<keyword evidence="5 12" id="KW-0597">Phosphoprotein</keyword>
<dbReference type="SUPFAM" id="SSF47226">
    <property type="entry name" value="Histidine-containing phosphotransfer domain, HPT domain"/>
    <property type="match status" value="1"/>
</dbReference>
<evidence type="ECO:0000259" key="16">
    <source>
        <dbReference type="PROSITE" id="PS50894"/>
    </source>
</evidence>
<evidence type="ECO:0000256" key="2">
    <source>
        <dbReference type="ARBA" id="ARBA00012438"/>
    </source>
</evidence>
<proteinExistence type="predicted"/>
<evidence type="ECO:0000313" key="17">
    <source>
        <dbReference type="EMBL" id="SEL77026.1"/>
    </source>
</evidence>
<keyword evidence="8 17" id="KW-0418">Kinase</keyword>
<evidence type="ECO:0000259" key="14">
    <source>
        <dbReference type="PROSITE" id="PS50109"/>
    </source>
</evidence>
<reference evidence="17 18" key="1">
    <citation type="submission" date="2016-10" db="EMBL/GenBank/DDBJ databases">
        <authorList>
            <person name="de Groot N.N."/>
        </authorList>
    </citation>
    <scope>NUCLEOTIDE SEQUENCE [LARGE SCALE GENOMIC DNA]</scope>
    <source>
        <strain evidence="17 18">JCM 19513</strain>
    </source>
</reference>
<dbReference type="PANTHER" id="PTHR43395:SF10">
    <property type="entry name" value="CHEMOTAXIS PROTEIN CHEA"/>
    <property type="match status" value="1"/>
</dbReference>
<evidence type="ECO:0000256" key="4">
    <source>
        <dbReference type="ARBA" id="ARBA00022500"/>
    </source>
</evidence>
<dbReference type="Gene3D" id="3.30.565.10">
    <property type="entry name" value="Histidine kinase-like ATPase, C-terminal domain"/>
    <property type="match status" value="1"/>
</dbReference>
<dbReference type="CDD" id="cd00731">
    <property type="entry name" value="CheA_reg"/>
    <property type="match status" value="1"/>
</dbReference>
<dbReference type="SUPFAM" id="SSF50341">
    <property type="entry name" value="CheW-like"/>
    <property type="match status" value="1"/>
</dbReference>
<evidence type="ECO:0000256" key="12">
    <source>
        <dbReference type="PROSITE-ProRule" id="PRU00110"/>
    </source>
</evidence>
<keyword evidence="4" id="KW-0145">Chemotaxis</keyword>
<dbReference type="InterPro" id="IPR037006">
    <property type="entry name" value="CheA-like_homodim_sf"/>
</dbReference>
<dbReference type="Gene3D" id="2.30.30.40">
    <property type="entry name" value="SH3 Domains"/>
    <property type="match status" value="1"/>
</dbReference>
<dbReference type="EMBL" id="FOAS01000021">
    <property type="protein sequence ID" value="SEL77026.1"/>
    <property type="molecule type" value="Genomic_DNA"/>
</dbReference>
<evidence type="ECO:0000256" key="11">
    <source>
        <dbReference type="ARBA" id="ARBA00035100"/>
    </source>
</evidence>
<dbReference type="SMART" id="SM00073">
    <property type="entry name" value="HPT"/>
    <property type="match status" value="1"/>
</dbReference>
<dbReference type="InterPro" id="IPR036890">
    <property type="entry name" value="HATPase_C_sf"/>
</dbReference>
<evidence type="ECO:0000256" key="7">
    <source>
        <dbReference type="ARBA" id="ARBA00022741"/>
    </source>
</evidence>
<dbReference type="FunFam" id="2.30.30.40:FF:000048">
    <property type="entry name" value="Chemotaxis protein CheA, putative"/>
    <property type="match status" value="1"/>
</dbReference>
<dbReference type="SMART" id="SM00387">
    <property type="entry name" value="HATPase_c"/>
    <property type="match status" value="1"/>
</dbReference>
<dbReference type="GO" id="GO:0005524">
    <property type="term" value="F:ATP binding"/>
    <property type="evidence" value="ECO:0007669"/>
    <property type="project" value="UniProtKB-KW"/>
</dbReference>
<evidence type="ECO:0000256" key="3">
    <source>
        <dbReference type="ARBA" id="ARBA00021495"/>
    </source>
</evidence>
<dbReference type="InterPro" id="IPR003594">
    <property type="entry name" value="HATPase_dom"/>
</dbReference>
<dbReference type="InterPro" id="IPR004105">
    <property type="entry name" value="CheA-like_dim"/>
</dbReference>
<evidence type="ECO:0000313" key="18">
    <source>
        <dbReference type="Proteomes" id="UP000185766"/>
    </source>
</evidence>
<dbReference type="EC" id="2.7.13.3" evidence="2"/>
<dbReference type="InterPro" id="IPR036641">
    <property type="entry name" value="HPT_dom_sf"/>
</dbReference>
<accession>A0A1H7SYA0</accession>
<name>A0A1H7SYA0_9GAMM</name>
<dbReference type="SMART" id="SM00260">
    <property type="entry name" value="CheW"/>
    <property type="match status" value="1"/>
</dbReference>
<feature type="region of interest" description="Disordered" evidence="13">
    <location>
        <begin position="270"/>
        <end position="306"/>
    </location>
</feature>
<comment type="catalytic activity">
    <reaction evidence="1">
        <text>ATP + protein L-histidine = ADP + protein N-phospho-L-histidine.</text>
        <dbReference type="EC" id="2.7.13.3"/>
    </reaction>
</comment>
<dbReference type="PANTHER" id="PTHR43395">
    <property type="entry name" value="SENSOR HISTIDINE KINASE CHEA"/>
    <property type="match status" value="1"/>
</dbReference>
<feature type="region of interest" description="Disordered" evidence="13">
    <location>
        <begin position="182"/>
        <end position="214"/>
    </location>
</feature>
<feature type="modified residue" description="Phosphohistidine" evidence="12">
    <location>
        <position position="48"/>
    </location>
</feature>
<dbReference type="SUPFAM" id="SSF47384">
    <property type="entry name" value="Homodimeric domain of signal transducing histidine kinase"/>
    <property type="match status" value="1"/>
</dbReference>
<dbReference type="GO" id="GO:0005737">
    <property type="term" value="C:cytoplasm"/>
    <property type="evidence" value="ECO:0007669"/>
    <property type="project" value="InterPro"/>
</dbReference>
<protein>
    <recommendedName>
        <fullName evidence="3">Chemotaxis protein CheA</fullName>
        <ecNumber evidence="2">2.7.13.3</ecNumber>
    </recommendedName>
</protein>
<dbReference type="Gene3D" id="1.10.287.560">
    <property type="entry name" value="Histidine kinase CheA-like, homodimeric domain"/>
    <property type="match status" value="1"/>
</dbReference>
<dbReference type="AlphaFoldDB" id="A0A1H7SYA0"/>
<dbReference type="InterPro" id="IPR002545">
    <property type="entry name" value="CheW-lke_dom"/>
</dbReference>
<evidence type="ECO:0000256" key="13">
    <source>
        <dbReference type="SAM" id="MobiDB-lite"/>
    </source>
</evidence>
<evidence type="ECO:0000256" key="5">
    <source>
        <dbReference type="ARBA" id="ARBA00022553"/>
    </source>
</evidence>
<dbReference type="InterPro" id="IPR036061">
    <property type="entry name" value="CheW-like_dom_sf"/>
</dbReference>
<comment type="function">
    <text evidence="11">Involved in the transmission of sensory signals from the chemoreceptors to the flagellar motors. CheA is autophosphorylated; it can transfer its phosphate group to either CheB or CheY.</text>
</comment>
<dbReference type="STRING" id="1429083.GCA_001885685_02547"/>
<dbReference type="CDD" id="cd16916">
    <property type="entry name" value="HATPase_CheA-like"/>
    <property type="match status" value="1"/>
</dbReference>
<dbReference type="GO" id="GO:0000155">
    <property type="term" value="F:phosphorelay sensor kinase activity"/>
    <property type="evidence" value="ECO:0007669"/>
    <property type="project" value="InterPro"/>
</dbReference>
<keyword evidence="10" id="KW-0902">Two-component regulatory system</keyword>
<gene>
    <name evidence="17" type="ORF">SAMN05216214_12118</name>
</gene>
<evidence type="ECO:0000256" key="9">
    <source>
        <dbReference type="ARBA" id="ARBA00022840"/>
    </source>
</evidence>
<dbReference type="PROSITE" id="PS50894">
    <property type="entry name" value="HPT"/>
    <property type="match status" value="1"/>
</dbReference>
<dbReference type="Pfam" id="PF01627">
    <property type="entry name" value="Hpt"/>
    <property type="match status" value="1"/>
</dbReference>
<dbReference type="PROSITE" id="PS50851">
    <property type="entry name" value="CHEW"/>
    <property type="match status" value="1"/>
</dbReference>
<dbReference type="RefSeq" id="WP_074870559.1">
    <property type="nucleotide sequence ID" value="NZ_FOAS01000021.1"/>
</dbReference>
<dbReference type="Pfam" id="PF02895">
    <property type="entry name" value="H-kinase_dim"/>
    <property type="match status" value="1"/>
</dbReference>
<feature type="domain" description="CheW-like" evidence="15">
    <location>
        <begin position="555"/>
        <end position="690"/>
    </location>
</feature>
<dbReference type="InterPro" id="IPR051315">
    <property type="entry name" value="Bact_Chemotaxis_CheA"/>
</dbReference>
<dbReference type="FunFam" id="3.30.565.10:FF:000016">
    <property type="entry name" value="Chemotaxis protein CheA, putative"/>
    <property type="match status" value="1"/>
</dbReference>
<feature type="compositionally biased region" description="Low complexity" evidence="13">
    <location>
        <begin position="283"/>
        <end position="300"/>
    </location>
</feature>
<feature type="domain" description="Histidine kinase" evidence="14">
    <location>
        <begin position="303"/>
        <end position="553"/>
    </location>
</feature>
<evidence type="ECO:0000256" key="6">
    <source>
        <dbReference type="ARBA" id="ARBA00022679"/>
    </source>
</evidence>
<keyword evidence="9" id="KW-0067">ATP-binding</keyword>
<evidence type="ECO:0000256" key="10">
    <source>
        <dbReference type="ARBA" id="ARBA00023012"/>
    </source>
</evidence>
<feature type="domain" description="HPt" evidence="16">
    <location>
        <begin position="1"/>
        <end position="105"/>
    </location>
</feature>
<keyword evidence="18" id="KW-1185">Reference proteome</keyword>